<protein>
    <submittedName>
        <fullName evidence="1">Uncharacterized protein</fullName>
    </submittedName>
</protein>
<accession>A0A1V8TKY7</accession>
<proteinExistence type="predicted"/>
<dbReference type="InParanoid" id="A0A1V8TKY7"/>
<gene>
    <name evidence="1" type="ORF">B0A48_02675</name>
</gene>
<name>A0A1V8TKY7_9PEZI</name>
<comment type="caution">
    <text evidence="1">The sequence shown here is derived from an EMBL/GenBank/DDBJ whole genome shotgun (WGS) entry which is preliminary data.</text>
</comment>
<dbReference type="Proteomes" id="UP000192596">
    <property type="component" value="Unassembled WGS sequence"/>
</dbReference>
<sequence>MLSKVSLGSTPLPAEPAKTRWEYEPAYFREPFTVALRESGLHYYSAPEVRDQGGEEASEFTKMHKVRVGKSNGSCSRNTTV</sequence>
<organism evidence="1 2">
    <name type="scientific">Cryoendolithus antarcticus</name>
    <dbReference type="NCBI Taxonomy" id="1507870"/>
    <lineage>
        <taxon>Eukaryota</taxon>
        <taxon>Fungi</taxon>
        <taxon>Dikarya</taxon>
        <taxon>Ascomycota</taxon>
        <taxon>Pezizomycotina</taxon>
        <taxon>Dothideomycetes</taxon>
        <taxon>Dothideomycetidae</taxon>
        <taxon>Cladosporiales</taxon>
        <taxon>Cladosporiaceae</taxon>
        <taxon>Cryoendolithus</taxon>
    </lineage>
</organism>
<evidence type="ECO:0000313" key="2">
    <source>
        <dbReference type="Proteomes" id="UP000192596"/>
    </source>
</evidence>
<keyword evidence="2" id="KW-1185">Reference proteome</keyword>
<dbReference type="AlphaFoldDB" id="A0A1V8TKY7"/>
<evidence type="ECO:0000313" key="1">
    <source>
        <dbReference type="EMBL" id="OQO12036.1"/>
    </source>
</evidence>
<reference evidence="2" key="1">
    <citation type="submission" date="2017-03" db="EMBL/GenBank/DDBJ databases">
        <title>Genomes of endolithic fungi from Antarctica.</title>
        <authorList>
            <person name="Coleine C."/>
            <person name="Masonjones S."/>
            <person name="Stajich J.E."/>
        </authorList>
    </citation>
    <scope>NUCLEOTIDE SEQUENCE [LARGE SCALE GENOMIC DNA]</scope>
    <source>
        <strain evidence="2">CCFEE 5527</strain>
    </source>
</reference>
<dbReference type="EMBL" id="NAJO01000005">
    <property type="protein sequence ID" value="OQO12036.1"/>
    <property type="molecule type" value="Genomic_DNA"/>
</dbReference>